<organism evidence="1">
    <name type="scientific">Tanacetum cinerariifolium</name>
    <name type="common">Dalmatian daisy</name>
    <name type="synonym">Chrysanthemum cinerariifolium</name>
    <dbReference type="NCBI Taxonomy" id="118510"/>
    <lineage>
        <taxon>Eukaryota</taxon>
        <taxon>Viridiplantae</taxon>
        <taxon>Streptophyta</taxon>
        <taxon>Embryophyta</taxon>
        <taxon>Tracheophyta</taxon>
        <taxon>Spermatophyta</taxon>
        <taxon>Magnoliopsida</taxon>
        <taxon>eudicotyledons</taxon>
        <taxon>Gunneridae</taxon>
        <taxon>Pentapetalae</taxon>
        <taxon>asterids</taxon>
        <taxon>campanulids</taxon>
        <taxon>Asterales</taxon>
        <taxon>Asteraceae</taxon>
        <taxon>Asteroideae</taxon>
        <taxon>Anthemideae</taxon>
        <taxon>Anthemidinae</taxon>
        <taxon>Tanacetum</taxon>
    </lineage>
</organism>
<dbReference type="PANTHER" id="PTHR45835">
    <property type="entry name" value="YALI0A06105P"/>
    <property type="match status" value="1"/>
</dbReference>
<proteinExistence type="predicted"/>
<dbReference type="SUPFAM" id="SSF53098">
    <property type="entry name" value="Ribonuclease H-like"/>
    <property type="match status" value="1"/>
</dbReference>
<feature type="non-terminal residue" evidence="1">
    <location>
        <position position="218"/>
    </location>
</feature>
<reference evidence="1" key="1">
    <citation type="journal article" date="2019" name="Sci. Rep.">
        <title>Draft genome of Tanacetum cinerariifolium, the natural source of mosquito coil.</title>
        <authorList>
            <person name="Yamashiro T."/>
            <person name="Shiraishi A."/>
            <person name="Satake H."/>
            <person name="Nakayama K."/>
        </authorList>
    </citation>
    <scope>NUCLEOTIDE SEQUENCE</scope>
</reference>
<gene>
    <name evidence="1" type="ORF">Tci_662913</name>
</gene>
<dbReference type="InterPro" id="IPR036397">
    <property type="entry name" value="RNaseH_sf"/>
</dbReference>
<comment type="caution">
    <text evidence="1">The sequence shown here is derived from an EMBL/GenBank/DDBJ whole genome shotgun (WGS) entry which is preliminary data.</text>
</comment>
<name>A0A699KF47_TANCI</name>
<evidence type="ECO:0000313" key="1">
    <source>
        <dbReference type="EMBL" id="GFA90941.1"/>
    </source>
</evidence>
<dbReference type="Gene3D" id="3.30.420.10">
    <property type="entry name" value="Ribonuclease H-like superfamily/Ribonuclease H"/>
    <property type="match status" value="1"/>
</dbReference>
<dbReference type="PANTHER" id="PTHR45835:SF99">
    <property type="entry name" value="CHROMO DOMAIN-CONTAINING PROTEIN-RELATED"/>
    <property type="match status" value="1"/>
</dbReference>
<feature type="non-terminal residue" evidence="1">
    <location>
        <position position="1"/>
    </location>
</feature>
<dbReference type="InterPro" id="IPR012337">
    <property type="entry name" value="RNaseH-like_sf"/>
</dbReference>
<dbReference type="GO" id="GO:0003676">
    <property type="term" value="F:nucleic acid binding"/>
    <property type="evidence" value="ECO:0007669"/>
    <property type="project" value="InterPro"/>
</dbReference>
<dbReference type="AlphaFoldDB" id="A0A699KF47"/>
<sequence length="218" mass="24109">VYASLYKSSANFEVAIGVVAFSVKHSPDFVLETLGDERTHLEIDSWSNEMFKEVIVNRSGSLVLWSTVSLKAFDVMSHTKGFPKDPVLISGFSITTNGHTAAANTGGLLQPLPMPTRVWKDISMDFIIGLPVYKGLSVNFVVVDRFTKYAHFGALPTSFNAPKMADIFIYLVVKFHAIPKTIMSILSLLAMFDSTCAINQIVGRVKEALEKHQPRSPR</sequence>
<dbReference type="EMBL" id="BKCJ010512179">
    <property type="protein sequence ID" value="GFA90941.1"/>
    <property type="molecule type" value="Genomic_DNA"/>
</dbReference>
<accession>A0A699KF47</accession>
<protein>
    <submittedName>
        <fullName evidence="1">Ty3/gypsy retrotransposon protein</fullName>
    </submittedName>
</protein>